<organism evidence="1 2">
    <name type="scientific">Aspergillus neoniger (strain CBS 115656)</name>
    <dbReference type="NCBI Taxonomy" id="1448310"/>
    <lineage>
        <taxon>Eukaryota</taxon>
        <taxon>Fungi</taxon>
        <taxon>Dikarya</taxon>
        <taxon>Ascomycota</taxon>
        <taxon>Pezizomycotina</taxon>
        <taxon>Eurotiomycetes</taxon>
        <taxon>Eurotiomycetidae</taxon>
        <taxon>Eurotiales</taxon>
        <taxon>Aspergillaceae</taxon>
        <taxon>Aspergillus</taxon>
        <taxon>Aspergillus subgen. Circumdati</taxon>
    </lineage>
</organism>
<dbReference type="GeneID" id="37131986"/>
<reference evidence="1" key="1">
    <citation type="submission" date="2016-12" db="EMBL/GenBank/DDBJ databases">
        <title>The genomes of Aspergillus section Nigri reveals drivers in fungal speciation.</title>
        <authorList>
            <consortium name="DOE Joint Genome Institute"/>
            <person name="Vesth T.C."/>
            <person name="Nybo J."/>
            <person name="Theobald S."/>
            <person name="Brandl J."/>
            <person name="Frisvad J.C."/>
            <person name="Nielsen K.F."/>
            <person name="Lyhne E.K."/>
            <person name="Kogle M.E."/>
            <person name="Kuo A."/>
            <person name="Riley R."/>
            <person name="Clum A."/>
            <person name="Nolan M."/>
            <person name="Lipzen A."/>
            <person name="Salamov A."/>
            <person name="Henrissat B."/>
            <person name="Wiebenga A."/>
            <person name="De Vries R.P."/>
            <person name="Grigoriev I.V."/>
            <person name="Mortensen U.H."/>
            <person name="Andersen M.R."/>
            <person name="Baker S.E."/>
        </authorList>
    </citation>
    <scope>NUCLEOTIDE SEQUENCE [LARGE SCALE GENOMIC DNA]</scope>
    <source>
        <strain evidence="1">CBS 115656</strain>
    </source>
</reference>
<keyword evidence="2" id="KW-1185">Reference proteome</keyword>
<dbReference type="RefSeq" id="XP_025484440.1">
    <property type="nucleotide sequence ID" value="XM_025629530.1"/>
</dbReference>
<accession>A0A318ZTC7</accession>
<dbReference type="AlphaFoldDB" id="A0A318ZTC7"/>
<evidence type="ECO:0000313" key="2">
    <source>
        <dbReference type="Proteomes" id="UP000247647"/>
    </source>
</evidence>
<protein>
    <submittedName>
        <fullName evidence="1">Uncharacterized protein</fullName>
    </submittedName>
</protein>
<dbReference type="Proteomes" id="UP000247647">
    <property type="component" value="Unassembled WGS sequence"/>
</dbReference>
<proteinExistence type="predicted"/>
<gene>
    <name evidence="1" type="ORF">BO87DRAFT_74676</name>
</gene>
<sequence>MPSHLFGDLIWYSRMDTSCISPQGYNRISLLIRQKFAVTVAWRNGSRILGSVLSTYQTTTGLARQASLAVSLCDILCYALIMCGTVSVPLCHAFCARGGHEPLGTKQHGLYEWQLAWYPSLSYILHDQSYWI</sequence>
<name>A0A318ZTC7_ASPNB</name>
<dbReference type="EMBL" id="KZ821446">
    <property type="protein sequence ID" value="PYH38962.1"/>
    <property type="molecule type" value="Genomic_DNA"/>
</dbReference>
<evidence type="ECO:0000313" key="1">
    <source>
        <dbReference type="EMBL" id="PYH38962.1"/>
    </source>
</evidence>